<comment type="caution">
    <text evidence="1">The sequence shown here is derived from an EMBL/GenBank/DDBJ whole genome shotgun (WGS) entry which is preliminary data.</text>
</comment>
<feature type="non-terminal residue" evidence="1">
    <location>
        <position position="47"/>
    </location>
</feature>
<name>A0A9N9IKX5_FUNMO</name>
<accession>A0A9N9IKX5</accession>
<dbReference type="AlphaFoldDB" id="A0A9N9IKX5"/>
<reference evidence="1" key="1">
    <citation type="submission" date="2021-06" db="EMBL/GenBank/DDBJ databases">
        <authorList>
            <person name="Kallberg Y."/>
            <person name="Tangrot J."/>
            <person name="Rosling A."/>
        </authorList>
    </citation>
    <scope>NUCLEOTIDE SEQUENCE</scope>
    <source>
        <strain evidence="1">87-6 pot B 2015</strain>
    </source>
</reference>
<keyword evidence="2" id="KW-1185">Reference proteome</keyword>
<protein>
    <submittedName>
        <fullName evidence="1">14472_t:CDS:1</fullName>
    </submittedName>
</protein>
<organism evidence="1 2">
    <name type="scientific">Funneliformis mosseae</name>
    <name type="common">Endomycorrhizal fungus</name>
    <name type="synonym">Glomus mosseae</name>
    <dbReference type="NCBI Taxonomy" id="27381"/>
    <lineage>
        <taxon>Eukaryota</taxon>
        <taxon>Fungi</taxon>
        <taxon>Fungi incertae sedis</taxon>
        <taxon>Mucoromycota</taxon>
        <taxon>Glomeromycotina</taxon>
        <taxon>Glomeromycetes</taxon>
        <taxon>Glomerales</taxon>
        <taxon>Glomeraceae</taxon>
        <taxon>Funneliformis</taxon>
    </lineage>
</organism>
<evidence type="ECO:0000313" key="2">
    <source>
        <dbReference type="Proteomes" id="UP000789375"/>
    </source>
</evidence>
<dbReference type="Proteomes" id="UP000789375">
    <property type="component" value="Unassembled WGS sequence"/>
</dbReference>
<sequence length="47" mass="5528">SSYQWNSSFELDSGAKIVYFFPEQIKAELRLDSKSRLGDLMQIHQYT</sequence>
<dbReference type="EMBL" id="CAJVPP010020912">
    <property type="protein sequence ID" value="CAG8741621.1"/>
    <property type="molecule type" value="Genomic_DNA"/>
</dbReference>
<evidence type="ECO:0000313" key="1">
    <source>
        <dbReference type="EMBL" id="CAG8741621.1"/>
    </source>
</evidence>
<gene>
    <name evidence="1" type="ORF">FMOSSE_LOCUS16189</name>
</gene>
<proteinExistence type="predicted"/>